<reference evidence="1" key="1">
    <citation type="submission" date="2020-01" db="EMBL/GenBank/DDBJ databases">
        <authorList>
            <person name="Mishra B."/>
        </authorList>
    </citation>
    <scope>NUCLEOTIDE SEQUENCE [LARGE SCALE GENOMIC DNA]</scope>
</reference>
<dbReference type="EMBL" id="CACVBM020000810">
    <property type="protein sequence ID" value="CAA7023696.1"/>
    <property type="molecule type" value="Genomic_DNA"/>
</dbReference>
<sequence length="146" mass="16307">MPILVRRPPQTLHLNLFQTTLWRLKLLQPPALKEKTLYTEGVKCSPELKEAPITSSRRRLIICYKWLDNSPFLGSFGTVNPNSNNYVVTSTTQPVRDHATSSSSAAPLFDPPYIVGIPVSASTHLNGSLTYPHSDRPTFDHTLPPK</sequence>
<evidence type="ECO:0000313" key="1">
    <source>
        <dbReference type="EMBL" id="CAA7023696.1"/>
    </source>
</evidence>
<gene>
    <name evidence="1" type="ORF">MERR_LOCUS10931</name>
</gene>
<dbReference type="Proteomes" id="UP000467841">
    <property type="component" value="Unassembled WGS sequence"/>
</dbReference>
<proteinExistence type="predicted"/>
<keyword evidence="2" id="KW-1185">Reference proteome</keyword>
<comment type="caution">
    <text evidence="1">The sequence shown here is derived from an EMBL/GenBank/DDBJ whole genome shotgun (WGS) entry which is preliminary data.</text>
</comment>
<evidence type="ECO:0000313" key="2">
    <source>
        <dbReference type="Proteomes" id="UP000467841"/>
    </source>
</evidence>
<organism evidence="1 2">
    <name type="scientific">Microthlaspi erraticum</name>
    <dbReference type="NCBI Taxonomy" id="1685480"/>
    <lineage>
        <taxon>Eukaryota</taxon>
        <taxon>Viridiplantae</taxon>
        <taxon>Streptophyta</taxon>
        <taxon>Embryophyta</taxon>
        <taxon>Tracheophyta</taxon>
        <taxon>Spermatophyta</taxon>
        <taxon>Magnoliopsida</taxon>
        <taxon>eudicotyledons</taxon>
        <taxon>Gunneridae</taxon>
        <taxon>Pentapetalae</taxon>
        <taxon>rosids</taxon>
        <taxon>malvids</taxon>
        <taxon>Brassicales</taxon>
        <taxon>Brassicaceae</taxon>
        <taxon>Coluteocarpeae</taxon>
        <taxon>Microthlaspi</taxon>
    </lineage>
</organism>
<name>A0A6D2I5U4_9BRAS</name>
<dbReference type="AlphaFoldDB" id="A0A6D2I5U4"/>
<protein>
    <submittedName>
        <fullName evidence="1">Uncharacterized protein</fullName>
    </submittedName>
</protein>
<accession>A0A6D2I5U4</accession>